<dbReference type="InterPro" id="IPR004101">
    <property type="entry name" value="Mur_ligase_C"/>
</dbReference>
<dbReference type="GO" id="GO:0005524">
    <property type="term" value="F:ATP binding"/>
    <property type="evidence" value="ECO:0007669"/>
    <property type="project" value="InterPro"/>
</dbReference>
<dbReference type="AlphaFoldDB" id="A0A644ZE85"/>
<dbReference type="EMBL" id="VSSQ01008511">
    <property type="protein sequence ID" value="MPM39069.1"/>
    <property type="molecule type" value="Genomic_DNA"/>
</dbReference>
<dbReference type="PANTHER" id="PTHR43445">
    <property type="entry name" value="UDP-N-ACETYLMURAMATE--L-ALANINE LIGASE-RELATED"/>
    <property type="match status" value="1"/>
</dbReference>
<sequence>MRRGETLGTVQLSVPGMHNVVNALGAIAVSDHFGVPFAVLAQALHDFVNTRRRFEYYGERNGVKVFHDYGHHPNEIRATLDAAKRVPHRTLYCVFQCNSYTRARTLFCNNVTCFTNANFVLVPDIYPGREKDTGIVHARDMVAAINEESKNAVYIPTFEEIRLYLDAHAKAGDLVVTVGSGDVYRQTKKLL</sequence>
<comment type="caution">
    <text evidence="2">The sequence shown here is derived from an EMBL/GenBank/DDBJ whole genome shotgun (WGS) entry which is preliminary data.</text>
</comment>
<dbReference type="Gene3D" id="3.40.1190.10">
    <property type="entry name" value="Mur-like, catalytic domain"/>
    <property type="match status" value="1"/>
</dbReference>
<organism evidence="2">
    <name type="scientific">bioreactor metagenome</name>
    <dbReference type="NCBI Taxonomy" id="1076179"/>
    <lineage>
        <taxon>unclassified sequences</taxon>
        <taxon>metagenomes</taxon>
        <taxon>ecological metagenomes</taxon>
    </lineage>
</organism>
<dbReference type="InterPro" id="IPR036565">
    <property type="entry name" value="Mur-like_cat_sf"/>
</dbReference>
<dbReference type="SUPFAM" id="SSF53244">
    <property type="entry name" value="MurD-like peptide ligases, peptide-binding domain"/>
    <property type="match status" value="1"/>
</dbReference>
<keyword evidence="2" id="KW-0436">Ligase</keyword>
<evidence type="ECO:0000259" key="1">
    <source>
        <dbReference type="Pfam" id="PF02875"/>
    </source>
</evidence>
<proteinExistence type="predicted"/>
<accession>A0A644ZE85</accession>
<dbReference type="Gene3D" id="3.90.190.20">
    <property type="entry name" value="Mur ligase, C-terminal domain"/>
    <property type="match status" value="1"/>
</dbReference>
<gene>
    <name evidence="2" type="primary">murC_24</name>
    <name evidence="2" type="ORF">SDC9_85700</name>
</gene>
<dbReference type="InterPro" id="IPR036615">
    <property type="entry name" value="Mur_ligase_C_dom_sf"/>
</dbReference>
<protein>
    <submittedName>
        <fullName evidence="2">UDP-N-acetylmuramate--L-alanine ligase</fullName>
        <ecNumber evidence="2">6.3.2.8</ecNumber>
    </submittedName>
</protein>
<dbReference type="SUPFAM" id="SSF53623">
    <property type="entry name" value="MurD-like peptide ligases, catalytic domain"/>
    <property type="match status" value="1"/>
</dbReference>
<name>A0A644ZE85_9ZZZZ</name>
<dbReference type="InterPro" id="IPR050061">
    <property type="entry name" value="MurCDEF_pg_biosynth"/>
</dbReference>
<reference evidence="2" key="1">
    <citation type="submission" date="2019-08" db="EMBL/GenBank/DDBJ databases">
        <authorList>
            <person name="Kucharzyk K."/>
            <person name="Murdoch R.W."/>
            <person name="Higgins S."/>
            <person name="Loffler F."/>
        </authorList>
    </citation>
    <scope>NUCLEOTIDE SEQUENCE</scope>
</reference>
<feature type="domain" description="Mur ligase C-terminal" evidence="1">
    <location>
        <begin position="52"/>
        <end position="181"/>
    </location>
</feature>
<evidence type="ECO:0000313" key="2">
    <source>
        <dbReference type="EMBL" id="MPM39069.1"/>
    </source>
</evidence>
<dbReference type="GO" id="GO:0008763">
    <property type="term" value="F:UDP-N-acetylmuramate-L-alanine ligase activity"/>
    <property type="evidence" value="ECO:0007669"/>
    <property type="project" value="UniProtKB-EC"/>
</dbReference>
<dbReference type="PANTHER" id="PTHR43445:SF3">
    <property type="entry name" value="UDP-N-ACETYLMURAMATE--L-ALANINE LIGASE"/>
    <property type="match status" value="1"/>
</dbReference>
<dbReference type="Pfam" id="PF02875">
    <property type="entry name" value="Mur_ligase_C"/>
    <property type="match status" value="1"/>
</dbReference>
<dbReference type="EC" id="6.3.2.8" evidence="2"/>